<comment type="similarity">
    <text evidence="2">Belongs to the peptidase S54 family.</text>
</comment>
<dbReference type="GO" id="GO:0004252">
    <property type="term" value="F:serine-type endopeptidase activity"/>
    <property type="evidence" value="ECO:0007669"/>
    <property type="project" value="InterPro"/>
</dbReference>
<dbReference type="PANTHER" id="PTHR43731">
    <property type="entry name" value="RHOMBOID PROTEASE"/>
    <property type="match status" value="1"/>
</dbReference>
<dbReference type="InterPro" id="IPR022764">
    <property type="entry name" value="Peptidase_S54_rhomboid_dom"/>
</dbReference>
<proteinExistence type="inferred from homology"/>
<keyword evidence="5 8" id="KW-1133">Transmembrane helix</keyword>
<dbReference type="InterPro" id="IPR035952">
    <property type="entry name" value="Rhomboid-like_sf"/>
</dbReference>
<keyword evidence="4" id="KW-0378">Hydrolase</keyword>
<keyword evidence="11" id="KW-1185">Reference proteome</keyword>
<comment type="subcellular location">
    <subcellularLocation>
        <location evidence="1">Membrane</location>
        <topology evidence="1">Multi-pass membrane protein</topology>
    </subcellularLocation>
</comment>
<keyword evidence="3 8" id="KW-0812">Transmembrane</keyword>
<dbReference type="PANTHER" id="PTHR43731:SF14">
    <property type="entry name" value="PRESENILIN-ASSOCIATED RHOMBOID-LIKE PROTEIN, MITOCHONDRIAL"/>
    <property type="match status" value="1"/>
</dbReference>
<gene>
    <name evidence="10" type="ORF">H2200_011465</name>
</gene>
<feature type="region of interest" description="Disordered" evidence="7">
    <location>
        <begin position="36"/>
        <end position="71"/>
    </location>
</feature>
<reference evidence="10" key="1">
    <citation type="submission" date="2022-10" db="EMBL/GenBank/DDBJ databases">
        <title>Culturing micro-colonial fungi from biological soil crusts in the Mojave desert and describing Neophaeococcomyces mojavensis, and introducing the new genera and species Taxawa tesnikishii.</title>
        <authorList>
            <person name="Kurbessoian T."/>
            <person name="Stajich J.E."/>
        </authorList>
    </citation>
    <scope>NUCLEOTIDE SEQUENCE</scope>
    <source>
        <strain evidence="10">TK_41</strain>
    </source>
</reference>
<feature type="transmembrane region" description="Helical" evidence="8">
    <location>
        <begin position="277"/>
        <end position="296"/>
    </location>
</feature>
<sequence length="305" mass="33561">MFNFTSCSRLRVGPSSSSIRPFFGLSETQPNAQHFSQLYGPGRTLSPRPSPFFSSRTSRPPSRNYTGPSGSNNNYTFNRNLTYGCIGTAITVYAAWDYSRRGVIYSFLAPELAYLQQLGVPVQKALNTRAVSDFLNKYFLLHSNDTSLSASWLGSAFSHHSILHMGLNLLVWSNFARLLFPLSRVHYATIILGSALTSSAAWVYDAQRKYTSGNAAALGSSGIVSGVMTAATMFYPTLQASLFGILPMPLWVLTSGFLALDYYLMESPGASRIGHSAHLGGAAFSFLYYTLFLRRYGGIFGSRRF</sequence>
<dbReference type="EMBL" id="JAPDRK010000020">
    <property type="protein sequence ID" value="KAJ9603943.1"/>
    <property type="molecule type" value="Genomic_DNA"/>
</dbReference>
<feature type="transmembrane region" description="Helical" evidence="8">
    <location>
        <begin position="242"/>
        <end position="265"/>
    </location>
</feature>
<name>A0AA38WZG2_9EURO</name>
<protein>
    <recommendedName>
        <fullName evidence="9">Peptidase S54 rhomboid domain-containing protein</fullName>
    </recommendedName>
</protein>
<evidence type="ECO:0000256" key="3">
    <source>
        <dbReference type="ARBA" id="ARBA00022692"/>
    </source>
</evidence>
<keyword evidence="6 8" id="KW-0472">Membrane</keyword>
<feature type="transmembrane region" description="Helical" evidence="8">
    <location>
        <begin position="185"/>
        <end position="204"/>
    </location>
</feature>
<evidence type="ECO:0000313" key="10">
    <source>
        <dbReference type="EMBL" id="KAJ9603943.1"/>
    </source>
</evidence>
<dbReference type="GO" id="GO:0016020">
    <property type="term" value="C:membrane"/>
    <property type="evidence" value="ECO:0007669"/>
    <property type="project" value="UniProtKB-SubCell"/>
</dbReference>
<evidence type="ECO:0000256" key="5">
    <source>
        <dbReference type="ARBA" id="ARBA00022989"/>
    </source>
</evidence>
<evidence type="ECO:0000259" key="9">
    <source>
        <dbReference type="Pfam" id="PF01694"/>
    </source>
</evidence>
<evidence type="ECO:0000256" key="2">
    <source>
        <dbReference type="ARBA" id="ARBA00009045"/>
    </source>
</evidence>
<comment type="caution">
    <text evidence="10">The sequence shown here is derived from an EMBL/GenBank/DDBJ whole genome shotgun (WGS) entry which is preliminary data.</text>
</comment>
<dbReference type="Proteomes" id="UP001172673">
    <property type="component" value="Unassembled WGS sequence"/>
</dbReference>
<evidence type="ECO:0000256" key="4">
    <source>
        <dbReference type="ARBA" id="ARBA00022801"/>
    </source>
</evidence>
<feature type="transmembrane region" description="Helical" evidence="8">
    <location>
        <begin position="216"/>
        <end position="235"/>
    </location>
</feature>
<dbReference type="AlphaFoldDB" id="A0AA38WZG2"/>
<organism evidence="10 11">
    <name type="scientific">Cladophialophora chaetospira</name>
    <dbReference type="NCBI Taxonomy" id="386627"/>
    <lineage>
        <taxon>Eukaryota</taxon>
        <taxon>Fungi</taxon>
        <taxon>Dikarya</taxon>
        <taxon>Ascomycota</taxon>
        <taxon>Pezizomycotina</taxon>
        <taxon>Eurotiomycetes</taxon>
        <taxon>Chaetothyriomycetidae</taxon>
        <taxon>Chaetothyriales</taxon>
        <taxon>Herpotrichiellaceae</taxon>
        <taxon>Cladophialophora</taxon>
    </lineage>
</organism>
<accession>A0AA38WZG2</accession>
<dbReference type="InterPro" id="IPR050925">
    <property type="entry name" value="Rhomboid_protease_S54"/>
</dbReference>
<dbReference type="Gene3D" id="1.20.1540.10">
    <property type="entry name" value="Rhomboid-like"/>
    <property type="match status" value="1"/>
</dbReference>
<feature type="compositionally biased region" description="Low complexity" evidence="7">
    <location>
        <begin position="43"/>
        <end position="63"/>
    </location>
</feature>
<evidence type="ECO:0000313" key="11">
    <source>
        <dbReference type="Proteomes" id="UP001172673"/>
    </source>
</evidence>
<evidence type="ECO:0000256" key="6">
    <source>
        <dbReference type="ARBA" id="ARBA00023136"/>
    </source>
</evidence>
<dbReference type="SUPFAM" id="SSF144091">
    <property type="entry name" value="Rhomboid-like"/>
    <property type="match status" value="1"/>
</dbReference>
<evidence type="ECO:0000256" key="8">
    <source>
        <dbReference type="SAM" id="Phobius"/>
    </source>
</evidence>
<evidence type="ECO:0000256" key="1">
    <source>
        <dbReference type="ARBA" id="ARBA00004141"/>
    </source>
</evidence>
<dbReference type="Pfam" id="PF01694">
    <property type="entry name" value="Rhomboid"/>
    <property type="match status" value="1"/>
</dbReference>
<evidence type="ECO:0000256" key="7">
    <source>
        <dbReference type="SAM" id="MobiDB-lite"/>
    </source>
</evidence>
<feature type="domain" description="Peptidase S54 rhomboid" evidence="9">
    <location>
        <begin position="152"/>
        <end position="294"/>
    </location>
</feature>